<reference evidence="10 11" key="1">
    <citation type="submission" date="2020-08" db="EMBL/GenBank/DDBJ databases">
        <title>Genomic Encyclopedia of Type Strains, Phase IV (KMG-IV): sequencing the most valuable type-strain genomes for metagenomic binning, comparative biology and taxonomic classification.</title>
        <authorList>
            <person name="Goeker M."/>
        </authorList>
    </citation>
    <scope>NUCLEOTIDE SEQUENCE [LARGE SCALE GENOMIC DNA]</scope>
    <source>
        <strain evidence="10 11">DSM 29007</strain>
    </source>
</reference>
<evidence type="ECO:0000256" key="5">
    <source>
        <dbReference type="ARBA" id="ARBA00022737"/>
    </source>
</evidence>
<evidence type="ECO:0000256" key="3">
    <source>
        <dbReference type="ARBA" id="ARBA00022692"/>
    </source>
</evidence>
<evidence type="ECO:0000259" key="9">
    <source>
        <dbReference type="PROSITE" id="PS51779"/>
    </source>
</evidence>
<dbReference type="RefSeq" id="WP_170036935.1">
    <property type="nucleotide sequence ID" value="NZ_JABDTL010000002.1"/>
</dbReference>
<dbReference type="InterPro" id="IPR010827">
    <property type="entry name" value="BamA/TamA_POTRA"/>
</dbReference>
<feature type="domain" description="POTRA" evidence="9">
    <location>
        <begin position="1"/>
        <end position="71"/>
    </location>
</feature>
<dbReference type="EMBL" id="JACHIA010000019">
    <property type="protein sequence ID" value="MBB6072868.1"/>
    <property type="molecule type" value="Genomic_DNA"/>
</dbReference>
<dbReference type="InterPro" id="IPR023707">
    <property type="entry name" value="OM_assembly_BamA"/>
</dbReference>
<dbReference type="InterPro" id="IPR039910">
    <property type="entry name" value="D15-like"/>
</dbReference>
<evidence type="ECO:0000256" key="4">
    <source>
        <dbReference type="ARBA" id="ARBA00022729"/>
    </source>
</evidence>
<proteinExistence type="predicted"/>
<dbReference type="GO" id="GO:0071709">
    <property type="term" value="P:membrane assembly"/>
    <property type="evidence" value="ECO:0007669"/>
    <property type="project" value="InterPro"/>
</dbReference>
<gene>
    <name evidence="10" type="ORF">HNQ61_004534</name>
</gene>
<dbReference type="NCBIfam" id="TIGR03303">
    <property type="entry name" value="OM_YaeT"/>
    <property type="match status" value="1"/>
</dbReference>
<dbReference type="AlphaFoldDB" id="A0A841H4G8"/>
<dbReference type="GO" id="GO:0009279">
    <property type="term" value="C:cell outer membrane"/>
    <property type="evidence" value="ECO:0007669"/>
    <property type="project" value="UniProtKB-UniRule"/>
</dbReference>
<evidence type="ECO:0000256" key="7">
    <source>
        <dbReference type="ARBA" id="ARBA00023237"/>
    </source>
</evidence>
<dbReference type="InterPro" id="IPR000184">
    <property type="entry name" value="Bac_surfAg_D15"/>
</dbReference>
<dbReference type="Pfam" id="PF07244">
    <property type="entry name" value="POTRA"/>
    <property type="match status" value="4"/>
</dbReference>
<feature type="domain" description="POTRA" evidence="9">
    <location>
        <begin position="72"/>
        <end position="149"/>
    </location>
</feature>
<sequence length="773" mass="83108">MDTVVVRGSARISDAAVRSSLGLRPGATVTAPVVQDAIRRLMASGNYESVQISVRNAEAGHGPLVVDLRERPILAEVRFEGLRSISGSTVRDSAGLRENTPLEPQRVAAASKLIRDMLAKKGVQVLAVDTATQPVATGGVRLTFTVREGNRLAISDIDFVGNQAFGDDVLKGALSTREEGFLWFRTGKFDRTTFDEDLRTNLPDFYGSHGYIDFAVVRDTLVVDPATGKARLTIEVAEGPQYRLGDFNVEGNSRFPSEILAEQFTTQRRSVLGLPFGSQREREAGEVFDQGALNAAAGAIEQQYRNEGYLYAQVIPNVQRIPGAAGQPPRVNVSLAVSEQQPFYIRRVAFAGNTNTHESVIRDRLWVVPGDVYSEARVMQSYQAISGLGFFETPMPVPDIVPNPETGTVDITFHVKEKQTGSVNFGTVFGGSPYSGNSGRFAGFLGFQEPNLFGQGKQANVRAEIGYGRSTLELSYTDPAINGGRNSGSVSVFRSGDRYARFGNGRRTRTGASLQFGFPVPGSQRTRAFLGYSLSRTAYETDDEEACSGSSSLFCLPDATASTLSASVARDTKNHPLFPTSGTRQSVQLEQTGGPLGGSANFQKLFTQAEWWVPVGKLGSSPRSPTMALGLQGRAGAIFGDAGPLPFERFYVGGVQFGQPLRGYQESTIGPRGYSLACNRSLELGCLGDAFFTVTGEYALRLTDALSVSAFGDAGNVYGSVGEFNPTSRLYRGAGVGATLVTPFLGAIGIDAAYGFDRPEPGWEIHFKLGNSF</sequence>
<keyword evidence="5" id="KW-0677">Repeat</keyword>
<evidence type="ECO:0000256" key="2">
    <source>
        <dbReference type="ARBA" id="ARBA00022452"/>
    </source>
</evidence>
<dbReference type="Gene3D" id="2.40.160.50">
    <property type="entry name" value="membrane protein fhac: a member of the omp85/tpsb transporter family"/>
    <property type="match status" value="1"/>
</dbReference>
<keyword evidence="2" id="KW-1134">Transmembrane beta strand</keyword>
<keyword evidence="7" id="KW-0998">Cell outer membrane</keyword>
<dbReference type="PANTHER" id="PTHR12815:SF47">
    <property type="entry name" value="TRANSLOCATION AND ASSEMBLY MODULE SUBUNIT TAMA"/>
    <property type="match status" value="1"/>
</dbReference>
<accession>A0A841H4G8</accession>
<dbReference type="PIRSF" id="PIRSF006076">
    <property type="entry name" value="OM_assembly_OMP85"/>
    <property type="match status" value="1"/>
</dbReference>
<dbReference type="InterPro" id="IPR034746">
    <property type="entry name" value="POTRA"/>
</dbReference>
<evidence type="ECO:0000256" key="1">
    <source>
        <dbReference type="ARBA" id="ARBA00004370"/>
    </source>
</evidence>
<keyword evidence="6" id="KW-0472">Membrane</keyword>
<keyword evidence="11" id="KW-1185">Reference proteome</keyword>
<keyword evidence="4" id="KW-0732">Signal</keyword>
<keyword evidence="3" id="KW-0812">Transmembrane</keyword>
<evidence type="ECO:0000313" key="10">
    <source>
        <dbReference type="EMBL" id="MBB6072868.1"/>
    </source>
</evidence>
<dbReference type="Proteomes" id="UP000582837">
    <property type="component" value="Unassembled WGS sequence"/>
</dbReference>
<evidence type="ECO:0000256" key="8">
    <source>
        <dbReference type="NCBIfam" id="TIGR03303"/>
    </source>
</evidence>
<comment type="subcellular location">
    <subcellularLocation>
        <location evidence="1">Membrane</location>
    </subcellularLocation>
</comment>
<name>A0A841H4G8_9BACT</name>
<dbReference type="Pfam" id="PF01103">
    <property type="entry name" value="Omp85"/>
    <property type="match status" value="1"/>
</dbReference>
<feature type="domain" description="POTRA" evidence="9">
    <location>
        <begin position="152"/>
        <end position="239"/>
    </location>
</feature>
<evidence type="ECO:0000256" key="6">
    <source>
        <dbReference type="ARBA" id="ARBA00023136"/>
    </source>
</evidence>
<dbReference type="PROSITE" id="PS51779">
    <property type="entry name" value="POTRA"/>
    <property type="match status" value="3"/>
</dbReference>
<dbReference type="Gene3D" id="3.10.20.310">
    <property type="entry name" value="membrane protein fhac"/>
    <property type="match status" value="5"/>
</dbReference>
<evidence type="ECO:0000313" key="11">
    <source>
        <dbReference type="Proteomes" id="UP000582837"/>
    </source>
</evidence>
<comment type="caution">
    <text evidence="10">The sequence shown here is derived from an EMBL/GenBank/DDBJ whole genome shotgun (WGS) entry which is preliminary data.</text>
</comment>
<dbReference type="PANTHER" id="PTHR12815">
    <property type="entry name" value="SORTING AND ASSEMBLY MACHINERY SAMM50 PROTEIN FAMILY MEMBER"/>
    <property type="match status" value="1"/>
</dbReference>
<organism evidence="10 11">
    <name type="scientific">Longimicrobium terrae</name>
    <dbReference type="NCBI Taxonomy" id="1639882"/>
    <lineage>
        <taxon>Bacteria</taxon>
        <taxon>Pseudomonadati</taxon>
        <taxon>Gemmatimonadota</taxon>
        <taxon>Longimicrobiia</taxon>
        <taxon>Longimicrobiales</taxon>
        <taxon>Longimicrobiaceae</taxon>
        <taxon>Longimicrobium</taxon>
    </lineage>
</organism>
<protein>
    <recommendedName>
        <fullName evidence="8">Outer membrane protein assembly factor BamA</fullName>
    </recommendedName>
</protein>